<reference evidence="2 3" key="1">
    <citation type="submission" date="2019-05" db="EMBL/GenBank/DDBJ databases">
        <title>Another draft genome of Portunus trituberculatus and its Hox gene families provides insights of decapod evolution.</title>
        <authorList>
            <person name="Jeong J.-H."/>
            <person name="Song I."/>
            <person name="Kim S."/>
            <person name="Choi T."/>
            <person name="Kim D."/>
            <person name="Ryu S."/>
            <person name="Kim W."/>
        </authorList>
    </citation>
    <scope>NUCLEOTIDE SEQUENCE [LARGE SCALE GENOMIC DNA]</scope>
    <source>
        <tissue evidence="2">Muscle</tissue>
    </source>
</reference>
<evidence type="ECO:0000313" key="3">
    <source>
        <dbReference type="Proteomes" id="UP000324222"/>
    </source>
</evidence>
<comment type="caution">
    <text evidence="2">The sequence shown here is derived from an EMBL/GenBank/DDBJ whole genome shotgun (WGS) entry which is preliminary data.</text>
</comment>
<gene>
    <name evidence="2" type="ORF">E2C01_064263</name>
</gene>
<dbReference type="Proteomes" id="UP000324222">
    <property type="component" value="Unassembled WGS sequence"/>
</dbReference>
<sequence length="111" mass="12089">MVSFEWRTRGLCVLKVALMMSRMSGMVSLAACTSSSSSWFFSEGSFTLRASRLSSKEESTILCSRLVMSPLSSLMAWKIGGMNFSMRLTVSLSCSSSRSFAETEVGLGRDG</sequence>
<name>A0A5B7HMS4_PORTR</name>
<keyword evidence="3" id="KW-1185">Reference proteome</keyword>
<evidence type="ECO:0000313" key="2">
    <source>
        <dbReference type="EMBL" id="MPC70028.1"/>
    </source>
</evidence>
<feature type="signal peptide" evidence="1">
    <location>
        <begin position="1"/>
        <end position="26"/>
    </location>
</feature>
<feature type="chain" id="PRO_5023070344" description="Secreted protein" evidence="1">
    <location>
        <begin position="27"/>
        <end position="111"/>
    </location>
</feature>
<dbReference type="EMBL" id="VSRR010030389">
    <property type="protein sequence ID" value="MPC70028.1"/>
    <property type="molecule type" value="Genomic_DNA"/>
</dbReference>
<protein>
    <recommendedName>
        <fullName evidence="4">Secreted protein</fullName>
    </recommendedName>
</protein>
<dbReference type="AlphaFoldDB" id="A0A5B7HMS4"/>
<evidence type="ECO:0000256" key="1">
    <source>
        <dbReference type="SAM" id="SignalP"/>
    </source>
</evidence>
<accession>A0A5B7HMS4</accession>
<organism evidence="2 3">
    <name type="scientific">Portunus trituberculatus</name>
    <name type="common">Swimming crab</name>
    <name type="synonym">Neptunus trituberculatus</name>
    <dbReference type="NCBI Taxonomy" id="210409"/>
    <lineage>
        <taxon>Eukaryota</taxon>
        <taxon>Metazoa</taxon>
        <taxon>Ecdysozoa</taxon>
        <taxon>Arthropoda</taxon>
        <taxon>Crustacea</taxon>
        <taxon>Multicrustacea</taxon>
        <taxon>Malacostraca</taxon>
        <taxon>Eumalacostraca</taxon>
        <taxon>Eucarida</taxon>
        <taxon>Decapoda</taxon>
        <taxon>Pleocyemata</taxon>
        <taxon>Brachyura</taxon>
        <taxon>Eubrachyura</taxon>
        <taxon>Portunoidea</taxon>
        <taxon>Portunidae</taxon>
        <taxon>Portuninae</taxon>
        <taxon>Portunus</taxon>
    </lineage>
</organism>
<proteinExistence type="predicted"/>
<evidence type="ECO:0008006" key="4">
    <source>
        <dbReference type="Google" id="ProtNLM"/>
    </source>
</evidence>
<keyword evidence="1" id="KW-0732">Signal</keyword>